<feature type="domain" description="Pyrroline-5-carboxylate reductase catalytic N-terminal" evidence="2">
    <location>
        <begin position="92"/>
        <end position="182"/>
    </location>
</feature>
<dbReference type="PANTHER" id="PTHR14239">
    <property type="entry name" value="DUDULIN-RELATED"/>
    <property type="match status" value="1"/>
</dbReference>
<name>A0A4P8IY92_9BURK</name>
<protein>
    <recommendedName>
        <fullName evidence="2">Pyrroline-5-carboxylate reductase catalytic N-terminal domain-containing protein</fullName>
    </recommendedName>
</protein>
<dbReference type="SUPFAM" id="SSF51735">
    <property type="entry name" value="NAD(P)-binding Rossmann-fold domains"/>
    <property type="match status" value="1"/>
</dbReference>
<dbReference type="EMBL" id="CP040078">
    <property type="protein sequence ID" value="QCP52935.1"/>
    <property type="molecule type" value="Genomic_DNA"/>
</dbReference>
<gene>
    <name evidence="3" type="ORF">FAZ95_27910</name>
</gene>
<evidence type="ECO:0000313" key="3">
    <source>
        <dbReference type="EMBL" id="QCP52935.1"/>
    </source>
</evidence>
<dbReference type="Gene3D" id="3.40.50.720">
    <property type="entry name" value="NAD(P)-binding Rossmann-like Domain"/>
    <property type="match status" value="1"/>
</dbReference>
<evidence type="ECO:0000256" key="1">
    <source>
        <dbReference type="ARBA" id="ARBA00023002"/>
    </source>
</evidence>
<evidence type="ECO:0000259" key="2">
    <source>
        <dbReference type="Pfam" id="PF03807"/>
    </source>
</evidence>
<accession>A0A4P8IY92</accession>
<dbReference type="OrthoDB" id="5499754at2"/>
<dbReference type="GO" id="GO:0016616">
    <property type="term" value="F:oxidoreductase activity, acting on the CH-OH group of donors, NAD or NADP as acceptor"/>
    <property type="evidence" value="ECO:0007669"/>
    <property type="project" value="UniProtKB-ARBA"/>
</dbReference>
<dbReference type="PROSITE" id="PS00065">
    <property type="entry name" value="D_2_HYDROXYACID_DH_1"/>
    <property type="match status" value="1"/>
</dbReference>
<dbReference type="KEGG" id="tvl:FAZ95_27910"/>
<reference evidence="3 4" key="1">
    <citation type="submission" date="2019-05" db="EMBL/GenBank/DDBJ databases">
        <title>Burkholderia sp. DHOD12, isolated from subtropical forest soil.</title>
        <authorList>
            <person name="Gao Z.-H."/>
            <person name="Qiu L.-H."/>
        </authorList>
    </citation>
    <scope>NUCLEOTIDE SEQUENCE [LARGE SCALE GENOMIC DNA]</scope>
    <source>
        <strain evidence="3 4">DHOD12</strain>
    </source>
</reference>
<evidence type="ECO:0000313" key="4">
    <source>
        <dbReference type="Proteomes" id="UP000298656"/>
    </source>
</evidence>
<keyword evidence="4" id="KW-1185">Reference proteome</keyword>
<dbReference type="InterPro" id="IPR051267">
    <property type="entry name" value="STEAP_metalloreductase"/>
</dbReference>
<dbReference type="InterPro" id="IPR028939">
    <property type="entry name" value="P5C_Rdtase_cat_N"/>
</dbReference>
<dbReference type="InterPro" id="IPR036291">
    <property type="entry name" value="NAD(P)-bd_dom_sf"/>
</dbReference>
<dbReference type="Proteomes" id="UP000298656">
    <property type="component" value="Chromosome 2"/>
</dbReference>
<organism evidence="3 4">
    <name type="scientific">Trinickia violacea</name>
    <dbReference type="NCBI Taxonomy" id="2571746"/>
    <lineage>
        <taxon>Bacteria</taxon>
        <taxon>Pseudomonadati</taxon>
        <taxon>Pseudomonadota</taxon>
        <taxon>Betaproteobacteria</taxon>
        <taxon>Burkholderiales</taxon>
        <taxon>Burkholderiaceae</taxon>
        <taxon>Trinickia</taxon>
    </lineage>
</organism>
<dbReference type="InterPro" id="IPR029752">
    <property type="entry name" value="D-isomer_DH_CS1"/>
</dbReference>
<sequence>MFAHGAGRHAELAARRGKILRLDGGGEGLQRPQKIDRAACAVFHFPPSLITVSSLHSIDQGGRCAENGRRDASRYLVGRLSCKSRKGGGVVKIGIIGAGNVGTGLTRHLVPRGHSVMLSFSLDMAKLGETAAALGASVGTVAEAVSFADVVVLATPWGVTPEALAQAGNVTQKKIVWDCTNPLKPDMSGLEIGTHTSGAEEVAKLAPWATVVKAIPPFAQTLHSPSLLIGADRAAVFVCGDDGDARAVVAKLLDEIGAAPVDAGPLRLARFVEPAAMLLVQLAYKSGFGTRIGLSLLRDTAAR</sequence>
<dbReference type="Pfam" id="PF03807">
    <property type="entry name" value="F420_oxidored"/>
    <property type="match status" value="1"/>
</dbReference>
<keyword evidence="1" id="KW-0560">Oxidoreductase</keyword>
<proteinExistence type="predicted"/>
<dbReference type="AlphaFoldDB" id="A0A4P8IY92"/>